<dbReference type="GeneID" id="91085394"/>
<dbReference type="RefSeq" id="XP_066066722.1">
    <property type="nucleotide sequence ID" value="XM_066210625.1"/>
</dbReference>
<dbReference type="GO" id="GO:0042392">
    <property type="term" value="F:sphingosine-1-phosphate phosphatase activity"/>
    <property type="evidence" value="ECO:0007669"/>
    <property type="project" value="TreeGrafter"/>
</dbReference>
<evidence type="ECO:0000313" key="1">
    <source>
        <dbReference type="EMBL" id="WVN86022.1"/>
    </source>
</evidence>
<dbReference type="Proteomes" id="UP000094043">
    <property type="component" value="Chromosome 1"/>
</dbReference>
<dbReference type="PANTHER" id="PTHR14969:SF13">
    <property type="entry name" value="AT30094P"/>
    <property type="match status" value="1"/>
</dbReference>
<reference evidence="1" key="2">
    <citation type="journal article" date="2022" name="Elife">
        <title>Obligate sexual reproduction of a homothallic fungus closely related to the Cryptococcus pathogenic species complex.</title>
        <authorList>
            <person name="Passer A.R."/>
            <person name="Clancey S.A."/>
            <person name="Shea T."/>
            <person name="David-Palma M."/>
            <person name="Averette A.F."/>
            <person name="Boekhout T."/>
            <person name="Porcel B.M."/>
            <person name="Nowrousian M."/>
            <person name="Cuomo C.A."/>
            <person name="Sun S."/>
            <person name="Heitman J."/>
            <person name="Coelho M.A."/>
        </authorList>
    </citation>
    <scope>NUCLEOTIDE SEQUENCE</scope>
    <source>
        <strain evidence="1">CBS 7841</strain>
    </source>
</reference>
<sequence>MFKPHSPSDYPSFLLYVLDETHITVTLATATTVLYTHNAHVLWMAVGALGSSLAAKVLKKCIKGPRPPPPSDSAPSPVRPKKTYGMPSTHSTALSFYFFYTLPLLVVSQSAAKDSTSRIPYPWLVGPAVTVYWMMGLWSRKELGYHTWRQIFVGVVFGGVLAFTWRRIWESCSVGVYLQPLIDRIWSEVVGRGLYGH</sequence>
<organism evidence="1 2">
    <name type="scientific">Cryptococcus depauperatus CBS 7841</name>
    <dbReference type="NCBI Taxonomy" id="1295531"/>
    <lineage>
        <taxon>Eukaryota</taxon>
        <taxon>Fungi</taxon>
        <taxon>Dikarya</taxon>
        <taxon>Basidiomycota</taxon>
        <taxon>Agaricomycotina</taxon>
        <taxon>Tremellomycetes</taxon>
        <taxon>Tremellales</taxon>
        <taxon>Cryptococcaceae</taxon>
        <taxon>Cryptococcus</taxon>
    </lineage>
</organism>
<reference evidence="1" key="3">
    <citation type="submission" date="2024-01" db="EMBL/GenBank/DDBJ databases">
        <authorList>
            <person name="Coelho M.A."/>
            <person name="David-Palma M."/>
            <person name="Shea T."/>
            <person name="Sun S."/>
            <person name="Cuomo C.A."/>
            <person name="Heitman J."/>
        </authorList>
    </citation>
    <scope>NUCLEOTIDE SEQUENCE</scope>
    <source>
        <strain evidence="1">CBS 7841</strain>
    </source>
</reference>
<proteinExistence type="predicted"/>
<dbReference type="EMBL" id="CP143784">
    <property type="protein sequence ID" value="WVN86022.1"/>
    <property type="molecule type" value="Genomic_DNA"/>
</dbReference>
<accession>A0A1E3IKI7</accession>
<protein>
    <submittedName>
        <fullName evidence="1">Uncharacterized protein</fullName>
    </submittedName>
</protein>
<dbReference type="PANTHER" id="PTHR14969">
    <property type="entry name" value="SPHINGOSINE-1-PHOSPHATE PHOSPHOHYDROLASE"/>
    <property type="match status" value="1"/>
</dbReference>
<dbReference type="Pfam" id="PF01569">
    <property type="entry name" value="PAP2"/>
    <property type="match status" value="1"/>
</dbReference>
<dbReference type="AlphaFoldDB" id="A0A1E3IKI7"/>
<name>A0A1E3IKI7_9TREE</name>
<evidence type="ECO:0000313" key="2">
    <source>
        <dbReference type="Proteomes" id="UP000094043"/>
    </source>
</evidence>
<dbReference type="Gene3D" id="1.20.144.10">
    <property type="entry name" value="Phosphatidic acid phosphatase type 2/haloperoxidase"/>
    <property type="match status" value="1"/>
</dbReference>
<dbReference type="KEGG" id="cdep:91085394"/>
<reference evidence="1" key="1">
    <citation type="submission" date="2016-06" db="EMBL/GenBank/DDBJ databases">
        <authorList>
            <person name="Cuomo C."/>
            <person name="Litvintseva A."/>
            <person name="Heitman J."/>
            <person name="Chen Y."/>
            <person name="Sun S."/>
            <person name="Springer D."/>
            <person name="Dromer F."/>
            <person name="Young S."/>
            <person name="Zeng Q."/>
            <person name="Chapman S."/>
            <person name="Gujja S."/>
            <person name="Saif S."/>
            <person name="Birren B."/>
        </authorList>
    </citation>
    <scope>NUCLEOTIDE SEQUENCE</scope>
    <source>
        <strain evidence="1">CBS 7841</strain>
    </source>
</reference>
<dbReference type="VEuPathDB" id="FungiDB:L203_02351"/>
<gene>
    <name evidence="1" type="ORF">L203_101180</name>
</gene>
<dbReference type="OrthoDB" id="302705at2759"/>
<keyword evidence="2" id="KW-1185">Reference proteome</keyword>
<dbReference type="InterPro" id="IPR000326">
    <property type="entry name" value="PAP2/HPO"/>
</dbReference>
<dbReference type="InterPro" id="IPR036938">
    <property type="entry name" value="PAP2/HPO_sf"/>
</dbReference>
<dbReference type="SUPFAM" id="SSF48317">
    <property type="entry name" value="Acid phosphatase/Vanadium-dependent haloperoxidase"/>
    <property type="match status" value="1"/>
</dbReference>